<keyword evidence="4 6" id="KW-1133">Transmembrane helix</keyword>
<keyword evidence="5 6" id="KW-0472">Membrane</keyword>
<proteinExistence type="predicted"/>
<sequence length="387" mass="40642">MTVRVILVIALCFHTMVNITRPLITLYASDLGASTLEVGLLTAAYAILPLAFAIQAGKLADLVGDRLPILLGSLGAALGLSLPYLFPSIASLYLSQGLVGISHVLITISLQNVLGHAATKQTRDQVFGIFSMFVAIGSFAGPVIGGYIADHISYPFAFLVSVFIGVLPVALAFLVPVIQMRVKDAQSEGAVQEHAGSPLQLLRIPLLRKALASSALVLYSRDIFVAYFPLYAAGLGISASAIGWIIAVQGLAMVVVRLLLGTMTVRFGRDRVLLASIMLAGLAFLLVPFAGTTYMFGLLSAMMGLGLGCGQPLSMSTTYNASPKTRTGEVLGLRLASNRLSQLLAPMFFGLVGSSAGLLSVFYVSGAFLLGGALLTRSKATEKSQEA</sequence>
<feature type="transmembrane region" description="Helical" evidence="6">
    <location>
        <begin position="38"/>
        <end position="57"/>
    </location>
</feature>
<comment type="subcellular location">
    <subcellularLocation>
        <location evidence="1">Cell membrane</location>
        <topology evidence="1">Multi-pass membrane protein</topology>
    </subcellularLocation>
</comment>
<feature type="domain" description="Major facilitator superfamily (MFS) profile" evidence="7">
    <location>
        <begin position="1"/>
        <end position="384"/>
    </location>
</feature>
<dbReference type="Pfam" id="PF07690">
    <property type="entry name" value="MFS_1"/>
    <property type="match status" value="1"/>
</dbReference>
<comment type="caution">
    <text evidence="8">The sequence shown here is derived from an EMBL/GenBank/DDBJ whole genome shotgun (WGS) entry which is preliminary data.</text>
</comment>
<accession>A0ABU9DBT5</accession>
<dbReference type="RefSeq" id="WP_341413365.1">
    <property type="nucleotide sequence ID" value="NZ_JBBPCC010000001.1"/>
</dbReference>
<feature type="transmembrane region" description="Helical" evidence="6">
    <location>
        <begin position="347"/>
        <end position="375"/>
    </location>
</feature>
<dbReference type="Gene3D" id="1.20.1250.20">
    <property type="entry name" value="MFS general substrate transporter like domains"/>
    <property type="match status" value="2"/>
</dbReference>
<keyword evidence="3 6" id="KW-0812">Transmembrane</keyword>
<evidence type="ECO:0000313" key="8">
    <source>
        <dbReference type="EMBL" id="MEK8126306.1"/>
    </source>
</evidence>
<evidence type="ECO:0000313" key="9">
    <source>
        <dbReference type="Proteomes" id="UP001469365"/>
    </source>
</evidence>
<evidence type="ECO:0000256" key="4">
    <source>
        <dbReference type="ARBA" id="ARBA00022989"/>
    </source>
</evidence>
<dbReference type="PROSITE" id="PS50850">
    <property type="entry name" value="MFS"/>
    <property type="match status" value="1"/>
</dbReference>
<dbReference type="PRINTS" id="PR01035">
    <property type="entry name" value="TCRTETA"/>
</dbReference>
<feature type="transmembrane region" description="Helical" evidence="6">
    <location>
        <begin position="272"/>
        <end position="296"/>
    </location>
</feature>
<dbReference type="InterPro" id="IPR011701">
    <property type="entry name" value="MFS"/>
</dbReference>
<dbReference type="CDD" id="cd17325">
    <property type="entry name" value="MFS_MdtG_SLC18_like"/>
    <property type="match status" value="1"/>
</dbReference>
<dbReference type="InterPro" id="IPR020846">
    <property type="entry name" value="MFS_dom"/>
</dbReference>
<evidence type="ECO:0000256" key="5">
    <source>
        <dbReference type="ARBA" id="ARBA00023136"/>
    </source>
</evidence>
<evidence type="ECO:0000259" key="7">
    <source>
        <dbReference type="PROSITE" id="PS50850"/>
    </source>
</evidence>
<feature type="transmembrane region" description="Helical" evidence="6">
    <location>
        <begin position="210"/>
        <end position="231"/>
    </location>
</feature>
<dbReference type="InterPro" id="IPR052528">
    <property type="entry name" value="Sugar_transport-like"/>
</dbReference>
<dbReference type="EMBL" id="JBBPCC010000001">
    <property type="protein sequence ID" value="MEK8126306.1"/>
    <property type="molecule type" value="Genomic_DNA"/>
</dbReference>
<dbReference type="PANTHER" id="PTHR23526:SF4">
    <property type="entry name" value="INTEGRAL MEMBRANE TRANSPORT PROTEIN"/>
    <property type="match status" value="1"/>
</dbReference>
<dbReference type="SUPFAM" id="SSF103473">
    <property type="entry name" value="MFS general substrate transporter"/>
    <property type="match status" value="1"/>
</dbReference>
<organism evidence="8 9">
    <name type="scientific">Paenibacillus filicis</name>
    <dbReference type="NCBI Taxonomy" id="669464"/>
    <lineage>
        <taxon>Bacteria</taxon>
        <taxon>Bacillati</taxon>
        <taxon>Bacillota</taxon>
        <taxon>Bacilli</taxon>
        <taxon>Bacillales</taxon>
        <taxon>Paenibacillaceae</taxon>
        <taxon>Paenibacillus</taxon>
    </lineage>
</organism>
<evidence type="ECO:0000256" key="2">
    <source>
        <dbReference type="ARBA" id="ARBA00022448"/>
    </source>
</evidence>
<feature type="transmembrane region" description="Helical" evidence="6">
    <location>
        <begin position="237"/>
        <end position="260"/>
    </location>
</feature>
<reference evidence="8 9" key="1">
    <citation type="submission" date="2024-04" db="EMBL/GenBank/DDBJ databases">
        <title>draft genome sequnece of Paenibacillus filicis.</title>
        <authorList>
            <person name="Kim D.-U."/>
        </authorList>
    </citation>
    <scope>NUCLEOTIDE SEQUENCE [LARGE SCALE GENOMIC DNA]</scope>
    <source>
        <strain evidence="8 9">KACC14197</strain>
    </source>
</reference>
<dbReference type="PANTHER" id="PTHR23526">
    <property type="entry name" value="INTEGRAL MEMBRANE TRANSPORT PROTEIN-RELATED"/>
    <property type="match status" value="1"/>
</dbReference>
<feature type="transmembrane region" description="Helical" evidence="6">
    <location>
        <begin position="154"/>
        <end position="178"/>
    </location>
</feature>
<feature type="transmembrane region" description="Helical" evidence="6">
    <location>
        <begin position="126"/>
        <end position="148"/>
    </location>
</feature>
<gene>
    <name evidence="8" type="ORF">WMW72_00095</name>
</gene>
<feature type="transmembrane region" description="Helical" evidence="6">
    <location>
        <begin position="69"/>
        <end position="86"/>
    </location>
</feature>
<dbReference type="InterPro" id="IPR036259">
    <property type="entry name" value="MFS_trans_sf"/>
</dbReference>
<dbReference type="InterPro" id="IPR001958">
    <property type="entry name" value="Tet-R_TetA/multi-R_MdtG-like"/>
</dbReference>
<evidence type="ECO:0000256" key="3">
    <source>
        <dbReference type="ARBA" id="ARBA00022692"/>
    </source>
</evidence>
<keyword evidence="2" id="KW-0813">Transport</keyword>
<dbReference type="Proteomes" id="UP001469365">
    <property type="component" value="Unassembled WGS sequence"/>
</dbReference>
<protein>
    <submittedName>
        <fullName evidence="8">MFS transporter</fullName>
    </submittedName>
</protein>
<name>A0ABU9DBT5_9BACL</name>
<feature type="transmembrane region" description="Helical" evidence="6">
    <location>
        <begin position="92"/>
        <end position="114"/>
    </location>
</feature>
<evidence type="ECO:0000256" key="1">
    <source>
        <dbReference type="ARBA" id="ARBA00004651"/>
    </source>
</evidence>
<evidence type="ECO:0000256" key="6">
    <source>
        <dbReference type="SAM" id="Phobius"/>
    </source>
</evidence>
<keyword evidence="9" id="KW-1185">Reference proteome</keyword>